<keyword evidence="1" id="KW-0540">Nuclease</keyword>
<dbReference type="RefSeq" id="XP_005106383.1">
    <property type="nucleotide sequence ID" value="XM_005106326.3"/>
</dbReference>
<name>A0ABM0K191_APLCA</name>
<sequence length="844" mass="91768">MEAGKIKSAKEIARELGLLRKRPVSSGSPRLKSKKQKADQPFSHLIIIDFESTCWENDKTSPQEIIEFPAVLMSTANGQIEAEFHHYVQPSERPTLSSFCQQLTGISQAQVEDGIPVAVCLRKFAMWLRRLREEKGIVCADDGTAGGDKCTSGQKVAALVTWSDWDLGVCLLYEAKRKQITRPSALNRWIDLRLTYRKFYQRRPDGLNGALQDLGLIFDGRQHSGVDDARNTARVAWRMICDGCQLLITKTLKTTPDGSMQRVSTPLSTQHTGSFHSSPAHQTVLEIHSMSKSSETKSCLFHIAEDVNSSLSSSKPVQEITRRPGLKMRDSNVSVCGTKRNEKDTGKLNPKVTLPSVSQCPNHQEEMRSAPRKNIPFTRILCNNQKGKKSKIPVLQVKGGEKSPLHSVEHRIVIPSSSVSRSGHSEMSDKSSCLGPPSTLKTPASCHSASGSSRLLSPCSVTSVSTSLSTPLLSISSSSFSTKASLSHIKATSEKFSPHQTAPTPVKFSPDHSAAVSTKHLTVNLSHFDPTKSDLSIVSDDACCGNQSSSDPSMSHTFPSRHLVPHEPPFTVNSESAFAVNCQALSHLSQNLQTPSCSSIQPHSCLLMACRSPHVLNRESAKATSCRTTPPVCTDKQTVSSVSNVDTVSLLCEPTASVLNGQTNEVIVSSQAVTVKSVTSNFTTPVCGGRIASHQTDSKSRGQTISRLTDQTTPVTNGISPPSRTNSGVRSHTHTSKVQLRMTSTTTTPTSFHDFSTPTCRTAPVCTVGSAMSAELNKSRLSATSMRATPPLCTCGRRSKRRLVQKQGPNTGRWFFSCSMSFANSNCPGRKSGCKFFQWETPSR</sequence>
<feature type="compositionally biased region" description="Polar residues" evidence="8">
    <location>
        <begin position="439"/>
        <end position="454"/>
    </location>
</feature>
<dbReference type="Proteomes" id="UP000694888">
    <property type="component" value="Unplaced"/>
</dbReference>
<dbReference type="PANTHER" id="PTHR23044">
    <property type="entry name" value="3'-5' EXONUCLEASE ERI1-RELATED"/>
    <property type="match status" value="1"/>
</dbReference>
<dbReference type="InterPro" id="IPR051274">
    <property type="entry name" value="3-5_Exoribonuclease"/>
</dbReference>
<organism evidence="10 11">
    <name type="scientific">Aplysia californica</name>
    <name type="common">California sea hare</name>
    <dbReference type="NCBI Taxonomy" id="6500"/>
    <lineage>
        <taxon>Eukaryota</taxon>
        <taxon>Metazoa</taxon>
        <taxon>Spiralia</taxon>
        <taxon>Lophotrochozoa</taxon>
        <taxon>Mollusca</taxon>
        <taxon>Gastropoda</taxon>
        <taxon>Heterobranchia</taxon>
        <taxon>Euthyneura</taxon>
        <taxon>Tectipleura</taxon>
        <taxon>Aplysiida</taxon>
        <taxon>Aplysioidea</taxon>
        <taxon>Aplysiidae</taxon>
        <taxon>Aplysia</taxon>
    </lineage>
</organism>
<evidence type="ECO:0000313" key="11">
    <source>
        <dbReference type="RefSeq" id="XP_005106383.1"/>
    </source>
</evidence>
<dbReference type="Pfam" id="PF00929">
    <property type="entry name" value="RNase_T"/>
    <property type="match status" value="1"/>
</dbReference>
<keyword evidence="4" id="KW-0378">Hydrolase</keyword>
<evidence type="ECO:0000313" key="10">
    <source>
        <dbReference type="Proteomes" id="UP000694888"/>
    </source>
</evidence>
<reference evidence="11" key="1">
    <citation type="submission" date="2025-08" db="UniProtKB">
        <authorList>
            <consortium name="RefSeq"/>
        </authorList>
    </citation>
    <scope>IDENTIFICATION</scope>
</reference>
<dbReference type="Pfam" id="PF06839">
    <property type="entry name" value="Zn_ribbon_GRF"/>
    <property type="match status" value="1"/>
</dbReference>
<feature type="region of interest" description="Disordered" evidence="8">
    <location>
        <begin position="336"/>
        <end position="369"/>
    </location>
</feature>
<dbReference type="InterPro" id="IPR013520">
    <property type="entry name" value="Ribonucl_H"/>
</dbReference>
<feature type="compositionally biased region" description="Low complexity" evidence="8">
    <location>
        <begin position="743"/>
        <end position="754"/>
    </location>
</feature>
<evidence type="ECO:0000256" key="5">
    <source>
        <dbReference type="ARBA" id="ARBA00022833"/>
    </source>
</evidence>
<evidence type="ECO:0000256" key="2">
    <source>
        <dbReference type="ARBA" id="ARBA00022723"/>
    </source>
</evidence>
<dbReference type="InterPro" id="IPR047201">
    <property type="entry name" value="ERI-1_3'hExo-like"/>
</dbReference>
<proteinExistence type="predicted"/>
<evidence type="ECO:0000256" key="6">
    <source>
        <dbReference type="ARBA" id="ARBA00022839"/>
    </source>
</evidence>
<keyword evidence="5" id="KW-0862">Zinc</keyword>
<dbReference type="InterPro" id="IPR012337">
    <property type="entry name" value="RNaseH-like_sf"/>
</dbReference>
<feature type="region of interest" description="Disordered" evidence="8">
    <location>
        <begin position="257"/>
        <end position="277"/>
    </location>
</feature>
<keyword evidence="3 7" id="KW-0863">Zinc-finger</keyword>
<feature type="region of interest" description="Disordered" evidence="8">
    <location>
        <begin position="415"/>
        <end position="455"/>
    </location>
</feature>
<dbReference type="GeneID" id="101862440"/>
<dbReference type="PROSITE" id="PS51999">
    <property type="entry name" value="ZF_GRF"/>
    <property type="match status" value="1"/>
</dbReference>
<gene>
    <name evidence="11" type="primary">LOC101862440</name>
</gene>
<accession>A0ABM0K191</accession>
<dbReference type="InterPro" id="IPR010666">
    <property type="entry name" value="Znf_GRF"/>
</dbReference>
<dbReference type="PANTHER" id="PTHR23044:SF61">
    <property type="entry name" value="3'-5' EXORIBONUCLEASE 1-RELATED"/>
    <property type="match status" value="1"/>
</dbReference>
<dbReference type="InterPro" id="IPR036397">
    <property type="entry name" value="RNaseH_sf"/>
</dbReference>
<feature type="region of interest" description="Disordered" evidence="8">
    <location>
        <begin position="691"/>
        <end position="754"/>
    </location>
</feature>
<dbReference type="Gene3D" id="3.30.420.10">
    <property type="entry name" value="Ribonuclease H-like superfamily/Ribonuclease H"/>
    <property type="match status" value="1"/>
</dbReference>
<protein>
    <submittedName>
        <fullName evidence="11">ERI1 exoribonuclease 2 isoform X1</fullName>
    </submittedName>
</protein>
<keyword evidence="10" id="KW-1185">Reference proteome</keyword>
<evidence type="ECO:0000256" key="7">
    <source>
        <dbReference type="PROSITE-ProRule" id="PRU01343"/>
    </source>
</evidence>
<feature type="domain" description="GRF-type" evidence="9">
    <location>
        <begin position="793"/>
        <end position="843"/>
    </location>
</feature>
<evidence type="ECO:0000256" key="3">
    <source>
        <dbReference type="ARBA" id="ARBA00022771"/>
    </source>
</evidence>
<evidence type="ECO:0000256" key="8">
    <source>
        <dbReference type="SAM" id="MobiDB-lite"/>
    </source>
</evidence>
<dbReference type="SMART" id="SM00479">
    <property type="entry name" value="EXOIII"/>
    <property type="match status" value="1"/>
</dbReference>
<dbReference type="SUPFAM" id="SSF53098">
    <property type="entry name" value="Ribonuclease H-like"/>
    <property type="match status" value="1"/>
</dbReference>
<feature type="compositionally biased region" description="Polar residues" evidence="8">
    <location>
        <begin position="701"/>
        <end position="742"/>
    </location>
</feature>
<keyword evidence="2" id="KW-0479">Metal-binding</keyword>
<evidence type="ECO:0000256" key="1">
    <source>
        <dbReference type="ARBA" id="ARBA00022722"/>
    </source>
</evidence>
<keyword evidence="6" id="KW-0269">Exonuclease</keyword>
<evidence type="ECO:0000256" key="4">
    <source>
        <dbReference type="ARBA" id="ARBA00022801"/>
    </source>
</evidence>
<dbReference type="CDD" id="cd06133">
    <property type="entry name" value="ERI-1_3'hExo_like"/>
    <property type="match status" value="1"/>
</dbReference>
<evidence type="ECO:0000259" key="9">
    <source>
        <dbReference type="PROSITE" id="PS51999"/>
    </source>
</evidence>